<dbReference type="EMBL" id="FODO01000007">
    <property type="protein sequence ID" value="SEO28818.1"/>
    <property type="molecule type" value="Genomic_DNA"/>
</dbReference>
<dbReference type="InterPro" id="IPR013976">
    <property type="entry name" value="HDOD"/>
</dbReference>
<evidence type="ECO:0000259" key="1">
    <source>
        <dbReference type="PROSITE" id="PS51833"/>
    </source>
</evidence>
<evidence type="ECO:0000313" key="2">
    <source>
        <dbReference type="EMBL" id="SEO28818.1"/>
    </source>
</evidence>
<dbReference type="OrthoDB" id="9804751at2"/>
<keyword evidence="3" id="KW-1185">Reference proteome</keyword>
<organism evidence="2 3">
    <name type="scientific">Nitrosomonas oligotropha</name>
    <dbReference type="NCBI Taxonomy" id="42354"/>
    <lineage>
        <taxon>Bacteria</taxon>
        <taxon>Pseudomonadati</taxon>
        <taxon>Pseudomonadota</taxon>
        <taxon>Betaproteobacteria</taxon>
        <taxon>Nitrosomonadales</taxon>
        <taxon>Nitrosomonadaceae</taxon>
        <taxon>Nitrosomonas</taxon>
    </lineage>
</organism>
<dbReference type="InterPro" id="IPR035919">
    <property type="entry name" value="EAL_sf"/>
</dbReference>
<dbReference type="Pfam" id="PF08668">
    <property type="entry name" value="HDOD"/>
    <property type="match status" value="1"/>
</dbReference>
<dbReference type="PANTHER" id="PTHR33525">
    <property type="match status" value="1"/>
</dbReference>
<dbReference type="InterPro" id="IPR001633">
    <property type="entry name" value="EAL_dom"/>
</dbReference>
<dbReference type="Proteomes" id="UP000198814">
    <property type="component" value="Unassembled WGS sequence"/>
</dbReference>
<dbReference type="AlphaFoldDB" id="A0A1H8NH96"/>
<feature type="domain" description="HDOD" evidence="1">
    <location>
        <begin position="201"/>
        <end position="391"/>
    </location>
</feature>
<dbReference type="Pfam" id="PF00563">
    <property type="entry name" value="EAL"/>
    <property type="match status" value="1"/>
</dbReference>
<reference evidence="3" key="1">
    <citation type="submission" date="2016-10" db="EMBL/GenBank/DDBJ databases">
        <authorList>
            <person name="Varghese N."/>
            <person name="Submissions S."/>
        </authorList>
    </citation>
    <scope>NUCLEOTIDE SEQUENCE [LARGE SCALE GENOMIC DNA]</scope>
    <source>
        <strain evidence="3">Nm76</strain>
    </source>
</reference>
<dbReference type="InterPro" id="IPR014408">
    <property type="entry name" value="dGMP_Pdiesterase_EAL/HD-GYP"/>
</dbReference>
<dbReference type="SUPFAM" id="SSF109604">
    <property type="entry name" value="HD-domain/PDEase-like"/>
    <property type="match status" value="1"/>
</dbReference>
<dbReference type="RefSeq" id="WP_090319627.1">
    <property type="nucleotide sequence ID" value="NZ_FNOE01000014.1"/>
</dbReference>
<name>A0A1H8NH96_9PROT</name>
<protein>
    <submittedName>
        <fullName evidence="2">EAL and modified HD-GYP domain-containing signal transduction protein</fullName>
    </submittedName>
</protein>
<dbReference type="Gene3D" id="3.20.20.450">
    <property type="entry name" value="EAL domain"/>
    <property type="match status" value="1"/>
</dbReference>
<sequence>MESYFLGRQPILDRNQNLVAYELLFRQEETQEAAKVTDDLSASANVIVNAYGRFGIQNVLGQQRGFINADLDLIMSDIISLLPSKHVVLEVRVPEQITVEFLQQCNDLKQKGYQFALDNIVAIDSKIEQLLPIVSVVKVDVLALGADELEKLVTALKRWPVLLLALKVESREQEIRCKQLGFQMFQGYYFAKPEVMSVKRTDPGKLSLLRLLTLVTDNLDHEEIEKEFKRQPGLSYNLMRMVNSVAGDLPRKINSIKHAITLMGREQLLKWIQLLLYTTGKSEDGIPSARMQTAVERGKLMELIAAVERPHDKNHHERAFIVGILSLLDELLGIEIQQIVNKLGISDDMCLALMKREGRLGQALKLVEADEQGNGVAIQSILAGLGFLSLDEFTGIKIQASGWANQTGDIAN</sequence>
<accession>A0A1H8NH96</accession>
<dbReference type="InterPro" id="IPR052340">
    <property type="entry name" value="RNase_Y/CdgJ"/>
</dbReference>
<gene>
    <name evidence="2" type="ORF">SAMN05216333_107108</name>
</gene>
<dbReference type="PROSITE" id="PS51833">
    <property type="entry name" value="HDOD"/>
    <property type="match status" value="1"/>
</dbReference>
<proteinExistence type="predicted"/>
<dbReference type="PIRSF" id="PIRSF003180">
    <property type="entry name" value="DiGMPpdiest_YuxH"/>
    <property type="match status" value="1"/>
</dbReference>
<dbReference type="Gene3D" id="1.10.3210.10">
    <property type="entry name" value="Hypothetical protein af1432"/>
    <property type="match status" value="1"/>
</dbReference>
<dbReference type="STRING" id="42354.SAMN05216333_107108"/>
<dbReference type="PANTHER" id="PTHR33525:SF4">
    <property type="entry name" value="CYCLIC DI-GMP PHOSPHODIESTERASE CDGJ"/>
    <property type="match status" value="1"/>
</dbReference>
<evidence type="ECO:0000313" key="3">
    <source>
        <dbReference type="Proteomes" id="UP000198814"/>
    </source>
</evidence>
<dbReference type="SUPFAM" id="SSF141868">
    <property type="entry name" value="EAL domain-like"/>
    <property type="match status" value="1"/>
</dbReference>